<evidence type="ECO:0000313" key="9">
    <source>
        <dbReference type="Proteomes" id="UP000789831"/>
    </source>
</evidence>
<dbReference type="Pfam" id="PF01171">
    <property type="entry name" value="ATP_bind_3"/>
    <property type="match status" value="1"/>
</dbReference>
<comment type="catalytic activity">
    <reaction evidence="6">
        <text>cytidine(34) in tRNA(Ile2) + L-lysine + ATP = lysidine(34) in tRNA(Ile2) + AMP + diphosphate + H(+)</text>
        <dbReference type="Rhea" id="RHEA:43744"/>
        <dbReference type="Rhea" id="RHEA-COMP:10625"/>
        <dbReference type="Rhea" id="RHEA-COMP:10670"/>
        <dbReference type="ChEBI" id="CHEBI:15378"/>
        <dbReference type="ChEBI" id="CHEBI:30616"/>
        <dbReference type="ChEBI" id="CHEBI:32551"/>
        <dbReference type="ChEBI" id="CHEBI:33019"/>
        <dbReference type="ChEBI" id="CHEBI:82748"/>
        <dbReference type="ChEBI" id="CHEBI:83665"/>
        <dbReference type="ChEBI" id="CHEBI:456215"/>
        <dbReference type="EC" id="6.3.4.19"/>
    </reaction>
</comment>
<sequence>MIKVSKPISSIEFSQILQKIKFTGVGKTPRRIGVAVSGGLDSIALCYLLRDWSISNGCKLMAFTVDHQLRDESSGEAKNVGELMRKLGIDHEIMKINWSRSTTMTKESEKEIFKHSSSFPTTSQLETNARIERYTLLAQACKQNSIHHLFIGHHQNDQLETLIMRFARGSGIEGLSAMSNEIKLPVVKSADAIGVKLVRPLLDCTKDRLRETCVSFNIPWFEDPTNTSLTYKRNAVRDSLSKIEQKFQEGDERLRALSTEGLKQILEHMQDHRQVLNEKVSQIVKSKARFSLKYGICIIDIPPDASISSSGWLNNLPISFRVLSYLLRWIRCAEYSPRLVQIRTLHAHILQQLILPPEQRKNLTIAGVLISPPSKNSGVLQHRWTMYRQPFNKTNAFDKVDMCEIHFENKEGELEGILLWDNRFFVGLRLNDRFLQEKYIKNNEIKFYVNRFMKKDYDMIKKMSYGKYMKALNEFIYHVPTIGRETFPLVMMKNQKTGQEKILSIPTLGLDFYPQIGSCWVKFRNNVININTTNDQDIIGGGSFL</sequence>
<dbReference type="Gene3D" id="3.40.50.620">
    <property type="entry name" value="HUPs"/>
    <property type="match status" value="1"/>
</dbReference>
<dbReference type="InterPro" id="IPR012094">
    <property type="entry name" value="tRNA_Ile_lys_synt"/>
</dbReference>
<feature type="domain" description="tRNA(Ile)-lysidine/2-thiocytidine synthase N-terminal" evidence="7">
    <location>
        <begin position="32"/>
        <end position="238"/>
    </location>
</feature>
<evidence type="ECO:0000256" key="1">
    <source>
        <dbReference type="ARBA" id="ARBA00013267"/>
    </source>
</evidence>
<dbReference type="AlphaFoldDB" id="A0A9N8VN06"/>
<keyword evidence="9" id="KW-1185">Reference proteome</keyword>
<dbReference type="EC" id="6.3.4.19" evidence="1"/>
<keyword evidence="5" id="KW-0067">ATP-binding</keyword>
<reference evidence="8" key="1">
    <citation type="submission" date="2021-06" db="EMBL/GenBank/DDBJ databases">
        <authorList>
            <person name="Kallberg Y."/>
            <person name="Tangrot J."/>
            <person name="Rosling A."/>
        </authorList>
    </citation>
    <scope>NUCLEOTIDE SEQUENCE</scope>
    <source>
        <strain evidence="8">MT106</strain>
    </source>
</reference>
<accession>A0A9N8VN06</accession>
<dbReference type="NCBIfam" id="TIGR02432">
    <property type="entry name" value="lysidine_TilS_N"/>
    <property type="match status" value="1"/>
</dbReference>
<gene>
    <name evidence="8" type="ORF">AGERDE_LOCUS2005</name>
</gene>
<dbReference type="GO" id="GO:0005524">
    <property type="term" value="F:ATP binding"/>
    <property type="evidence" value="ECO:0007669"/>
    <property type="project" value="UniProtKB-KW"/>
</dbReference>
<dbReference type="SUPFAM" id="SSF52402">
    <property type="entry name" value="Adenine nucleotide alpha hydrolases-like"/>
    <property type="match status" value="1"/>
</dbReference>
<keyword evidence="3" id="KW-0819">tRNA processing</keyword>
<dbReference type="OrthoDB" id="434144at2759"/>
<evidence type="ECO:0000256" key="5">
    <source>
        <dbReference type="ARBA" id="ARBA00022840"/>
    </source>
</evidence>
<dbReference type="InterPro" id="IPR011063">
    <property type="entry name" value="TilS/TtcA_N"/>
</dbReference>
<keyword evidence="2" id="KW-0436">Ligase</keyword>
<evidence type="ECO:0000256" key="2">
    <source>
        <dbReference type="ARBA" id="ARBA00022598"/>
    </source>
</evidence>
<proteinExistence type="inferred from homology"/>
<dbReference type="GO" id="GO:0032267">
    <property type="term" value="F:tRNA(Ile)-lysidine synthase activity"/>
    <property type="evidence" value="ECO:0007669"/>
    <property type="project" value="UniProtKB-EC"/>
</dbReference>
<evidence type="ECO:0000313" key="8">
    <source>
        <dbReference type="EMBL" id="CAG8456090.1"/>
    </source>
</evidence>
<dbReference type="EMBL" id="CAJVPL010000155">
    <property type="protein sequence ID" value="CAG8456090.1"/>
    <property type="molecule type" value="Genomic_DNA"/>
</dbReference>
<dbReference type="CDD" id="cd01992">
    <property type="entry name" value="TilS_N"/>
    <property type="match status" value="1"/>
</dbReference>
<evidence type="ECO:0000256" key="6">
    <source>
        <dbReference type="ARBA" id="ARBA00048539"/>
    </source>
</evidence>
<evidence type="ECO:0000256" key="3">
    <source>
        <dbReference type="ARBA" id="ARBA00022694"/>
    </source>
</evidence>
<dbReference type="HAMAP" id="MF_01161">
    <property type="entry name" value="tRNA_Ile_lys_synt"/>
    <property type="match status" value="1"/>
</dbReference>
<keyword evidence="4" id="KW-0547">Nucleotide-binding</keyword>
<dbReference type="GO" id="GO:0008033">
    <property type="term" value="P:tRNA processing"/>
    <property type="evidence" value="ECO:0007669"/>
    <property type="project" value="UniProtKB-KW"/>
</dbReference>
<organism evidence="8 9">
    <name type="scientific">Ambispora gerdemannii</name>
    <dbReference type="NCBI Taxonomy" id="144530"/>
    <lineage>
        <taxon>Eukaryota</taxon>
        <taxon>Fungi</taxon>
        <taxon>Fungi incertae sedis</taxon>
        <taxon>Mucoromycota</taxon>
        <taxon>Glomeromycotina</taxon>
        <taxon>Glomeromycetes</taxon>
        <taxon>Archaeosporales</taxon>
        <taxon>Ambisporaceae</taxon>
        <taxon>Ambispora</taxon>
    </lineage>
</organism>
<evidence type="ECO:0000256" key="4">
    <source>
        <dbReference type="ARBA" id="ARBA00022741"/>
    </source>
</evidence>
<dbReference type="InterPro" id="IPR012795">
    <property type="entry name" value="tRNA_Ile_lys_synt_N"/>
</dbReference>
<evidence type="ECO:0000259" key="7">
    <source>
        <dbReference type="Pfam" id="PF01171"/>
    </source>
</evidence>
<dbReference type="PANTHER" id="PTHR43033:SF1">
    <property type="entry name" value="TRNA(ILE)-LYSIDINE SYNTHASE-RELATED"/>
    <property type="match status" value="1"/>
</dbReference>
<protein>
    <recommendedName>
        <fullName evidence="1">tRNA(Ile)-lysidine synthetase</fullName>
        <ecNumber evidence="1">6.3.4.19</ecNumber>
    </recommendedName>
</protein>
<comment type="caution">
    <text evidence="8">The sequence shown here is derived from an EMBL/GenBank/DDBJ whole genome shotgun (WGS) entry which is preliminary data.</text>
</comment>
<name>A0A9N8VN06_9GLOM</name>
<dbReference type="InterPro" id="IPR014729">
    <property type="entry name" value="Rossmann-like_a/b/a_fold"/>
</dbReference>
<dbReference type="Proteomes" id="UP000789831">
    <property type="component" value="Unassembled WGS sequence"/>
</dbReference>
<dbReference type="PANTHER" id="PTHR43033">
    <property type="entry name" value="TRNA(ILE)-LYSIDINE SYNTHASE-RELATED"/>
    <property type="match status" value="1"/>
</dbReference>